<dbReference type="SUPFAM" id="SSF51735">
    <property type="entry name" value="NAD(P)-binding Rossmann-fold domains"/>
    <property type="match status" value="1"/>
</dbReference>
<dbReference type="GO" id="GO:0042602">
    <property type="term" value="F:riboflavin reductase (NADPH) activity"/>
    <property type="evidence" value="ECO:0007669"/>
    <property type="project" value="TreeGrafter"/>
</dbReference>
<evidence type="ECO:0000313" key="2">
    <source>
        <dbReference type="EMBL" id="BBE18288.1"/>
    </source>
</evidence>
<organism evidence="2 3">
    <name type="scientific">Aquipluma nitroreducens</name>
    <dbReference type="NCBI Taxonomy" id="2010828"/>
    <lineage>
        <taxon>Bacteria</taxon>
        <taxon>Pseudomonadati</taxon>
        <taxon>Bacteroidota</taxon>
        <taxon>Bacteroidia</taxon>
        <taxon>Marinilabiliales</taxon>
        <taxon>Prolixibacteraceae</taxon>
        <taxon>Aquipluma</taxon>
    </lineage>
</organism>
<dbReference type="GO" id="GO:0004074">
    <property type="term" value="F:biliverdin reductase [NAD(P)H] activity"/>
    <property type="evidence" value="ECO:0007669"/>
    <property type="project" value="TreeGrafter"/>
</dbReference>
<dbReference type="RefSeq" id="WP_318351210.1">
    <property type="nucleotide sequence ID" value="NZ_AP018694.1"/>
</dbReference>
<dbReference type="PANTHER" id="PTHR43355:SF2">
    <property type="entry name" value="FLAVIN REDUCTASE (NADPH)"/>
    <property type="match status" value="1"/>
</dbReference>
<feature type="domain" description="NAD(P)-binding" evidence="1">
    <location>
        <begin position="11"/>
        <end position="200"/>
    </location>
</feature>
<dbReference type="InterPro" id="IPR036291">
    <property type="entry name" value="NAD(P)-bd_dom_sf"/>
</dbReference>
<protein>
    <submittedName>
        <fullName evidence="2">Flavin reductase</fullName>
    </submittedName>
</protein>
<proteinExistence type="predicted"/>
<dbReference type="InterPro" id="IPR016040">
    <property type="entry name" value="NAD(P)-bd_dom"/>
</dbReference>
<dbReference type="Gene3D" id="3.40.50.720">
    <property type="entry name" value="NAD(P)-binding Rossmann-like Domain"/>
    <property type="match status" value="1"/>
</dbReference>
<evidence type="ECO:0000313" key="3">
    <source>
        <dbReference type="Proteomes" id="UP001193389"/>
    </source>
</evidence>
<dbReference type="InterPro" id="IPR051606">
    <property type="entry name" value="Polyketide_Oxido-like"/>
</dbReference>
<dbReference type="PANTHER" id="PTHR43355">
    <property type="entry name" value="FLAVIN REDUCTASE (NADPH)"/>
    <property type="match status" value="1"/>
</dbReference>
<name>A0A5K7S9N0_9BACT</name>
<sequence length="212" mass="23296">MKQEIKIAVLGGGGRTGKYLVNKLIARGFQIKLLLRKPEEFQIKSSLIEIIKGDAINPEDISNLVQGCQAVISTVGQRPGEPLVASRTVTNVLEAMNKSGINRFISLAGINIDTPFDKKGKETSLATEWMKANFPEIQADRQKAYSILSASELNWTFVRVPFIEFSESSGELAVNLEDCPGNKICAGNIADFLVAQLTDETYFRKSPFIANV</sequence>
<reference evidence="2" key="1">
    <citation type="journal article" date="2020" name="Int. J. Syst. Evol. Microbiol.">
        <title>Aquipluma nitroreducens gen. nov. sp. nov., a novel facultatively anaerobic bacterium isolated from a freshwater lake.</title>
        <authorList>
            <person name="Watanabe M."/>
            <person name="Kojima H."/>
            <person name="Fukui M."/>
        </authorList>
    </citation>
    <scope>NUCLEOTIDE SEQUENCE</scope>
    <source>
        <strain evidence="2">MeG22</strain>
    </source>
</reference>
<dbReference type="EMBL" id="AP018694">
    <property type="protein sequence ID" value="BBE18288.1"/>
    <property type="molecule type" value="Genomic_DNA"/>
</dbReference>
<dbReference type="AlphaFoldDB" id="A0A5K7S9N0"/>
<gene>
    <name evidence="2" type="ORF">AQPE_2450</name>
</gene>
<dbReference type="Proteomes" id="UP001193389">
    <property type="component" value="Chromosome"/>
</dbReference>
<evidence type="ECO:0000259" key="1">
    <source>
        <dbReference type="Pfam" id="PF13460"/>
    </source>
</evidence>
<dbReference type="Pfam" id="PF13460">
    <property type="entry name" value="NAD_binding_10"/>
    <property type="match status" value="1"/>
</dbReference>
<accession>A0A5K7S9N0</accession>
<dbReference type="KEGG" id="anf:AQPE_2450"/>
<keyword evidence="3" id="KW-1185">Reference proteome</keyword>